<evidence type="ECO:0000313" key="14">
    <source>
        <dbReference type="EMBL" id="WDE98992.1"/>
    </source>
</evidence>
<keyword evidence="15" id="KW-1185">Reference proteome</keyword>
<keyword evidence="6 12" id="KW-1133">Transmembrane helix</keyword>
<evidence type="ECO:0000256" key="3">
    <source>
        <dbReference type="ARBA" id="ARBA00022516"/>
    </source>
</evidence>
<protein>
    <submittedName>
        <fullName evidence="14">Acyl-CoA desaturase</fullName>
    </submittedName>
</protein>
<dbReference type="InterPro" id="IPR005804">
    <property type="entry name" value="FA_desaturase_dom"/>
</dbReference>
<dbReference type="InterPro" id="IPR015876">
    <property type="entry name" value="Acyl-CoA_DS"/>
</dbReference>
<evidence type="ECO:0000256" key="11">
    <source>
        <dbReference type="ARBA" id="ARBA00023160"/>
    </source>
</evidence>
<keyword evidence="10 12" id="KW-0472">Membrane</keyword>
<evidence type="ECO:0000256" key="12">
    <source>
        <dbReference type="SAM" id="Phobius"/>
    </source>
</evidence>
<evidence type="ECO:0000256" key="4">
    <source>
        <dbReference type="ARBA" id="ARBA00022692"/>
    </source>
</evidence>
<accession>A0ABY7VZ61</accession>
<proteinExistence type="inferred from homology"/>
<evidence type="ECO:0000256" key="9">
    <source>
        <dbReference type="ARBA" id="ARBA00023098"/>
    </source>
</evidence>
<sequence>MKAIFTYINTLIDSDALDAKMSDSEKIDFARIFPFILMHLSVFAVFYVGFSWAALLLCIFSYFIRMFAITGFYHRYFSHKTFKAGRGVQFFFAFLGCSSTQRGPLWWAAHHRQHHNHSDKPDDSHSPVQHNFWWSHMGWFLCQKNFPTNKRFVRDWLKFKELELLNRYDWIAPVIYASLIAGFGWICENYFPVLGLSCLQALVWGFFVSTVILYHGTFVINSLSHKFGSRPFKTDDHSRNNPYLAIITLGEGWHNNHHFYPNTIRQGFRPNEFDPTYWILCAMKKVGLVHSFKELPNHIKKQL</sequence>
<feature type="transmembrane region" description="Helical" evidence="12">
    <location>
        <begin position="29"/>
        <end position="48"/>
    </location>
</feature>
<evidence type="ECO:0000259" key="13">
    <source>
        <dbReference type="Pfam" id="PF00487"/>
    </source>
</evidence>
<dbReference type="RefSeq" id="WP_274153855.1">
    <property type="nucleotide sequence ID" value="NZ_CP117812.1"/>
</dbReference>
<feature type="transmembrane region" description="Helical" evidence="12">
    <location>
        <begin position="54"/>
        <end position="73"/>
    </location>
</feature>
<feature type="transmembrane region" description="Helical" evidence="12">
    <location>
        <begin position="201"/>
        <end position="223"/>
    </location>
</feature>
<gene>
    <name evidence="14" type="ORF">PQO03_14230</name>
</gene>
<dbReference type="Proteomes" id="UP001214250">
    <property type="component" value="Chromosome 2"/>
</dbReference>
<evidence type="ECO:0000256" key="6">
    <source>
        <dbReference type="ARBA" id="ARBA00022989"/>
    </source>
</evidence>
<comment type="similarity">
    <text evidence="2">Belongs to the fatty acid desaturase type 2 family.</text>
</comment>
<dbReference type="Pfam" id="PF00487">
    <property type="entry name" value="FA_desaturase"/>
    <property type="match status" value="1"/>
</dbReference>
<keyword evidence="5" id="KW-0276">Fatty acid metabolism</keyword>
<comment type="subcellular location">
    <subcellularLocation>
        <location evidence="1">Membrane</location>
        <topology evidence="1">Multi-pass membrane protein</topology>
    </subcellularLocation>
</comment>
<dbReference type="PANTHER" id="PTHR11351:SF31">
    <property type="entry name" value="DESATURASE 1, ISOFORM A-RELATED"/>
    <property type="match status" value="1"/>
</dbReference>
<keyword evidence="11" id="KW-0275">Fatty acid biosynthesis</keyword>
<keyword evidence="8" id="KW-0408">Iron</keyword>
<evidence type="ECO:0000256" key="2">
    <source>
        <dbReference type="ARBA" id="ARBA00008749"/>
    </source>
</evidence>
<evidence type="ECO:0000256" key="7">
    <source>
        <dbReference type="ARBA" id="ARBA00023002"/>
    </source>
</evidence>
<evidence type="ECO:0000256" key="8">
    <source>
        <dbReference type="ARBA" id="ARBA00023004"/>
    </source>
</evidence>
<name>A0ABY7VZ61_9BACT</name>
<keyword evidence="4 12" id="KW-0812">Transmembrane</keyword>
<evidence type="ECO:0000256" key="10">
    <source>
        <dbReference type="ARBA" id="ARBA00023136"/>
    </source>
</evidence>
<evidence type="ECO:0000256" key="1">
    <source>
        <dbReference type="ARBA" id="ARBA00004141"/>
    </source>
</evidence>
<keyword evidence="3" id="KW-0444">Lipid biosynthesis</keyword>
<dbReference type="CDD" id="cd03505">
    <property type="entry name" value="Delta9-FADS-like"/>
    <property type="match status" value="1"/>
</dbReference>
<feature type="domain" description="Fatty acid desaturase" evidence="13">
    <location>
        <begin position="51"/>
        <end position="262"/>
    </location>
</feature>
<feature type="transmembrane region" description="Helical" evidence="12">
    <location>
        <begin position="168"/>
        <end position="186"/>
    </location>
</feature>
<reference evidence="14 15" key="1">
    <citation type="submission" date="2023-02" db="EMBL/GenBank/DDBJ databases">
        <title>Genome sequence of Lentisphaera profundi SAORIC-696.</title>
        <authorList>
            <person name="Kim e."/>
            <person name="Cho J.-C."/>
            <person name="Choi A."/>
            <person name="Kang I."/>
        </authorList>
    </citation>
    <scope>NUCLEOTIDE SEQUENCE [LARGE SCALE GENOMIC DNA]</scope>
    <source>
        <strain evidence="14 15">SAORIC-696</strain>
    </source>
</reference>
<keyword evidence="7" id="KW-0560">Oxidoreductase</keyword>
<keyword evidence="9" id="KW-0443">Lipid metabolism</keyword>
<dbReference type="PRINTS" id="PR00075">
    <property type="entry name" value="FACDDSATRASE"/>
</dbReference>
<dbReference type="PANTHER" id="PTHR11351">
    <property type="entry name" value="ACYL-COA DESATURASE"/>
    <property type="match status" value="1"/>
</dbReference>
<evidence type="ECO:0000313" key="15">
    <source>
        <dbReference type="Proteomes" id="UP001214250"/>
    </source>
</evidence>
<organism evidence="14 15">
    <name type="scientific">Lentisphaera profundi</name>
    <dbReference type="NCBI Taxonomy" id="1658616"/>
    <lineage>
        <taxon>Bacteria</taxon>
        <taxon>Pseudomonadati</taxon>
        <taxon>Lentisphaerota</taxon>
        <taxon>Lentisphaeria</taxon>
        <taxon>Lentisphaerales</taxon>
        <taxon>Lentisphaeraceae</taxon>
        <taxon>Lentisphaera</taxon>
    </lineage>
</organism>
<dbReference type="EMBL" id="CP117812">
    <property type="protein sequence ID" value="WDE98992.1"/>
    <property type="molecule type" value="Genomic_DNA"/>
</dbReference>
<evidence type="ECO:0000256" key="5">
    <source>
        <dbReference type="ARBA" id="ARBA00022832"/>
    </source>
</evidence>